<keyword evidence="6" id="KW-1185">Reference proteome</keyword>
<dbReference type="EMBL" id="JATAAI010000011">
    <property type="protein sequence ID" value="KAK1742527.1"/>
    <property type="molecule type" value="Genomic_DNA"/>
</dbReference>
<proteinExistence type="predicted"/>
<protein>
    <submittedName>
        <fullName evidence="5">Leucyl/phenylalanyl-tRNA--protein transferase</fullName>
        <ecNumber evidence="5">2.3.2.6</ecNumber>
    </submittedName>
</protein>
<evidence type="ECO:0000256" key="2">
    <source>
        <dbReference type="ARBA" id="ARBA00022679"/>
    </source>
</evidence>
<reference evidence="5" key="1">
    <citation type="submission" date="2023-06" db="EMBL/GenBank/DDBJ databases">
        <title>Survivors Of The Sea: Transcriptome response of Skeletonema marinoi to long-term dormancy.</title>
        <authorList>
            <person name="Pinder M.I.M."/>
            <person name="Kourtchenko O."/>
            <person name="Robertson E.K."/>
            <person name="Larsson T."/>
            <person name="Maumus F."/>
            <person name="Osuna-Cruz C.M."/>
            <person name="Vancaester E."/>
            <person name="Stenow R."/>
            <person name="Vandepoele K."/>
            <person name="Ploug H."/>
            <person name="Bruchert V."/>
            <person name="Godhe A."/>
            <person name="Topel M."/>
        </authorList>
    </citation>
    <scope>NUCLEOTIDE SEQUENCE</scope>
    <source>
        <strain evidence="5">R05AC</strain>
    </source>
</reference>
<evidence type="ECO:0000256" key="3">
    <source>
        <dbReference type="ARBA" id="ARBA00023315"/>
    </source>
</evidence>
<dbReference type="Proteomes" id="UP001224775">
    <property type="component" value="Unassembled WGS sequence"/>
</dbReference>
<dbReference type="Gene3D" id="3.40.630.70">
    <property type="entry name" value="Leucyl/phenylalanyl-tRNA-protein transferase, C-terminal domain"/>
    <property type="match status" value="1"/>
</dbReference>
<name>A0AAD9DCM9_9STRA</name>
<feature type="compositionally biased region" description="Basic residues" evidence="4">
    <location>
        <begin position="305"/>
        <end position="315"/>
    </location>
</feature>
<dbReference type="InterPro" id="IPR042203">
    <property type="entry name" value="Leu/Phe-tRNA_Trfase_C"/>
</dbReference>
<gene>
    <name evidence="5" type="ORF">QTG54_007092</name>
</gene>
<dbReference type="AlphaFoldDB" id="A0AAD9DCM9"/>
<dbReference type="InterPro" id="IPR016181">
    <property type="entry name" value="Acyl_CoA_acyltransferase"/>
</dbReference>
<evidence type="ECO:0000256" key="4">
    <source>
        <dbReference type="SAM" id="MobiDB-lite"/>
    </source>
</evidence>
<dbReference type="EC" id="2.3.2.6" evidence="5"/>
<dbReference type="InterPro" id="IPR004616">
    <property type="entry name" value="Leu/Phe-tRNA_Trfase"/>
</dbReference>
<dbReference type="GO" id="GO:0005737">
    <property type="term" value="C:cytoplasm"/>
    <property type="evidence" value="ECO:0007669"/>
    <property type="project" value="TreeGrafter"/>
</dbReference>
<feature type="compositionally biased region" description="Basic and acidic residues" evidence="4">
    <location>
        <begin position="316"/>
        <end position="329"/>
    </location>
</feature>
<comment type="caution">
    <text evidence="5">The sequence shown here is derived from an EMBL/GenBank/DDBJ whole genome shotgun (WGS) entry which is preliminary data.</text>
</comment>
<sequence length="329" mass="36804">MTSSSALSHLIHRVGSTMSNGMSSALKNGGEVYNEEVDDALALLPRYLRVYVSHYHDDFYIAKSFDPRLVAQLMVEGFLPIAGSSRFLLPKLHLERCVLQLSPDSKLHISKSTRKKSKRFQLSLNEAFDDVVKGCHKQHGINWLFPPIVSAFRALQKETIDYGDCQTQLVENGSFQPSGTIPVRFYSVEIWNAETGALAGGELGYTVGGIYSSLTGFTKEDAAGSVQLAALGKLLLQCGFLWWDLGMEMEYKRQLGAELIARTDFVREVHRTRVENKDLVLRCNGRRNAKEIIDFDRPDNDATNTKRRSGAKHARTPKDGGAKKRPHDE</sequence>
<evidence type="ECO:0000313" key="5">
    <source>
        <dbReference type="EMBL" id="KAK1742527.1"/>
    </source>
</evidence>
<dbReference type="Pfam" id="PF03588">
    <property type="entry name" value="Leu_Phe_trans"/>
    <property type="match status" value="2"/>
</dbReference>
<dbReference type="SUPFAM" id="SSF55729">
    <property type="entry name" value="Acyl-CoA N-acyltransferases (Nat)"/>
    <property type="match status" value="1"/>
</dbReference>
<keyword evidence="3 5" id="KW-0012">Acyltransferase</keyword>
<dbReference type="GO" id="GO:0008914">
    <property type="term" value="F:leucyl-tRNA--protein transferase activity"/>
    <property type="evidence" value="ECO:0007669"/>
    <property type="project" value="UniProtKB-EC"/>
</dbReference>
<accession>A0AAD9DCM9</accession>
<evidence type="ECO:0000313" key="6">
    <source>
        <dbReference type="Proteomes" id="UP001224775"/>
    </source>
</evidence>
<keyword evidence="1" id="KW-0963">Cytoplasm</keyword>
<dbReference type="PANTHER" id="PTHR30098:SF2">
    <property type="entry name" value="LEUCYL_PHENYLALANYL-TRNA--PROTEIN TRANSFERASE"/>
    <property type="match status" value="1"/>
</dbReference>
<dbReference type="PANTHER" id="PTHR30098">
    <property type="entry name" value="LEUCYL/PHENYLALANYL-TRNA--PROTEIN TRANSFERASE"/>
    <property type="match status" value="1"/>
</dbReference>
<organism evidence="5 6">
    <name type="scientific">Skeletonema marinoi</name>
    <dbReference type="NCBI Taxonomy" id="267567"/>
    <lineage>
        <taxon>Eukaryota</taxon>
        <taxon>Sar</taxon>
        <taxon>Stramenopiles</taxon>
        <taxon>Ochrophyta</taxon>
        <taxon>Bacillariophyta</taxon>
        <taxon>Coscinodiscophyceae</taxon>
        <taxon>Thalassiosirophycidae</taxon>
        <taxon>Thalassiosirales</taxon>
        <taxon>Skeletonemataceae</taxon>
        <taxon>Skeletonema</taxon>
        <taxon>Skeletonema marinoi-dohrnii complex</taxon>
    </lineage>
</organism>
<feature type="region of interest" description="Disordered" evidence="4">
    <location>
        <begin position="294"/>
        <end position="329"/>
    </location>
</feature>
<evidence type="ECO:0000256" key="1">
    <source>
        <dbReference type="ARBA" id="ARBA00022490"/>
    </source>
</evidence>
<dbReference type="GO" id="GO:0030163">
    <property type="term" value="P:protein catabolic process"/>
    <property type="evidence" value="ECO:0007669"/>
    <property type="project" value="InterPro"/>
</dbReference>
<keyword evidence="2 5" id="KW-0808">Transferase</keyword>